<accession>A0A672GQK6</accession>
<organism evidence="8 9">
    <name type="scientific">Salarias fasciatus</name>
    <name type="common">Jewelled blenny</name>
    <name type="synonym">Blennius fasciatus</name>
    <dbReference type="NCBI Taxonomy" id="181472"/>
    <lineage>
        <taxon>Eukaryota</taxon>
        <taxon>Metazoa</taxon>
        <taxon>Chordata</taxon>
        <taxon>Craniata</taxon>
        <taxon>Vertebrata</taxon>
        <taxon>Euteleostomi</taxon>
        <taxon>Actinopterygii</taxon>
        <taxon>Neopterygii</taxon>
        <taxon>Teleostei</taxon>
        <taxon>Neoteleostei</taxon>
        <taxon>Acanthomorphata</taxon>
        <taxon>Ovalentaria</taxon>
        <taxon>Blenniimorphae</taxon>
        <taxon>Blenniiformes</taxon>
        <taxon>Blennioidei</taxon>
        <taxon>Blenniidae</taxon>
        <taxon>Salariinae</taxon>
        <taxon>Salarias</taxon>
    </lineage>
</organism>
<evidence type="ECO:0000259" key="7">
    <source>
        <dbReference type="PROSITE" id="PS50252"/>
    </source>
</evidence>
<dbReference type="SUPFAM" id="SSF49417">
    <property type="entry name" value="p53-like transcription factors"/>
    <property type="match status" value="1"/>
</dbReference>
<dbReference type="PRINTS" id="PR00937">
    <property type="entry name" value="TBOX"/>
</dbReference>
<reference evidence="8" key="1">
    <citation type="submission" date="2019-06" db="EMBL/GenBank/DDBJ databases">
        <authorList>
            <consortium name="Wellcome Sanger Institute Data Sharing"/>
        </authorList>
    </citation>
    <scope>NUCLEOTIDE SEQUENCE [LARGE SCALE GENOMIC DNA]</scope>
</reference>
<evidence type="ECO:0000313" key="9">
    <source>
        <dbReference type="Proteomes" id="UP000472267"/>
    </source>
</evidence>
<evidence type="ECO:0000256" key="2">
    <source>
        <dbReference type="ARBA" id="ARBA00023015"/>
    </source>
</evidence>
<dbReference type="InterPro" id="IPR036960">
    <property type="entry name" value="T-box_sf"/>
</dbReference>
<reference evidence="8" key="2">
    <citation type="submission" date="2025-08" db="UniProtKB">
        <authorList>
            <consortium name="Ensembl"/>
        </authorList>
    </citation>
    <scope>IDENTIFICATION</scope>
</reference>
<dbReference type="OMA" id="QWICKNS"/>
<dbReference type="GO" id="GO:0000785">
    <property type="term" value="C:chromatin"/>
    <property type="evidence" value="ECO:0007669"/>
    <property type="project" value="TreeGrafter"/>
</dbReference>
<evidence type="ECO:0000256" key="3">
    <source>
        <dbReference type="ARBA" id="ARBA00023125"/>
    </source>
</evidence>
<dbReference type="PANTHER" id="PTHR11267:SF104">
    <property type="entry name" value="T-BOX TRANSCRIPTION FACTOR TBX1"/>
    <property type="match status" value="1"/>
</dbReference>
<dbReference type="PROSITE" id="PS50252">
    <property type="entry name" value="TBOX_3"/>
    <property type="match status" value="1"/>
</dbReference>
<evidence type="ECO:0000256" key="6">
    <source>
        <dbReference type="PROSITE-ProRule" id="PRU00201"/>
    </source>
</evidence>
<evidence type="ECO:0000256" key="1">
    <source>
        <dbReference type="ARBA" id="ARBA00022473"/>
    </source>
</evidence>
<dbReference type="Pfam" id="PF00907">
    <property type="entry name" value="T-box"/>
    <property type="match status" value="1"/>
</dbReference>
<dbReference type="AlphaFoldDB" id="A0A672GQK6"/>
<comment type="subcellular location">
    <subcellularLocation>
        <location evidence="6">Nucleus</location>
    </subcellularLocation>
</comment>
<keyword evidence="9" id="KW-1185">Reference proteome</keyword>
<dbReference type="SMART" id="SM00425">
    <property type="entry name" value="TBOX"/>
    <property type="match status" value="1"/>
</dbReference>
<dbReference type="GO" id="GO:0000978">
    <property type="term" value="F:RNA polymerase II cis-regulatory region sequence-specific DNA binding"/>
    <property type="evidence" value="ECO:0007669"/>
    <property type="project" value="InterPro"/>
</dbReference>
<keyword evidence="4" id="KW-0804">Transcription</keyword>
<keyword evidence="2" id="KW-0805">Transcription regulation</keyword>
<dbReference type="InterPro" id="IPR001699">
    <property type="entry name" value="TF_T-box"/>
</dbReference>
<dbReference type="GO" id="GO:0005634">
    <property type="term" value="C:nucleus"/>
    <property type="evidence" value="ECO:0007669"/>
    <property type="project" value="UniProtKB-SubCell"/>
</dbReference>
<evidence type="ECO:0000256" key="5">
    <source>
        <dbReference type="ARBA" id="ARBA00023242"/>
    </source>
</evidence>
<reference evidence="8" key="3">
    <citation type="submission" date="2025-09" db="UniProtKB">
        <authorList>
            <consortium name="Ensembl"/>
        </authorList>
    </citation>
    <scope>IDENTIFICATION</scope>
</reference>
<comment type="caution">
    <text evidence="6">Lacks conserved residue(s) required for the propagation of feature annotation.</text>
</comment>
<keyword evidence="5 6" id="KW-0539">Nucleus</keyword>
<dbReference type="GO" id="GO:0045893">
    <property type="term" value="P:positive regulation of DNA-templated transcription"/>
    <property type="evidence" value="ECO:0007669"/>
    <property type="project" value="InterPro"/>
</dbReference>
<protein>
    <recommendedName>
        <fullName evidence="7">T-box domain-containing protein</fullName>
    </recommendedName>
</protein>
<dbReference type="PANTHER" id="PTHR11267">
    <property type="entry name" value="T-BOX PROTEIN-RELATED"/>
    <property type="match status" value="1"/>
</dbReference>
<dbReference type="InterPro" id="IPR008967">
    <property type="entry name" value="p53-like_TF_DNA-bd_sf"/>
</dbReference>
<dbReference type="Ensembl" id="ENSSFAT00005021897.1">
    <property type="protein sequence ID" value="ENSSFAP00005021031.1"/>
    <property type="gene ID" value="ENSSFAG00005010967.1"/>
</dbReference>
<dbReference type="GO" id="GO:0000981">
    <property type="term" value="F:DNA-binding transcription factor activity, RNA polymerase II-specific"/>
    <property type="evidence" value="ECO:0007669"/>
    <property type="project" value="TreeGrafter"/>
</dbReference>
<keyword evidence="3 6" id="KW-0238">DNA-binding</keyword>
<name>A0A672GQK6_SALFA</name>
<dbReference type="InParanoid" id="A0A672GQK6"/>
<dbReference type="InterPro" id="IPR046360">
    <property type="entry name" value="T-box_DNA-bd"/>
</dbReference>
<sequence>MILSKPGRRMFPYCRYRLSGLDPSLKYSLVLSIVPWDQHRYRWNKNQWEVSGAAEHQFQGLIRMFPHHNSPCLGSEWMSNLVSFYKLKLTNNFQDRDKDHIILHSLHRYIPRLHVIPVPQDIGPTAGGPVVMGPESMTFTFPQTLFMAVTYYQNLRITQLKIHFNPFARGFKDYWLNSRSLRGQAAKETDATFRSDVFRTDFAPHLTACLFPLFSILVSKSCHLSEI</sequence>
<proteinExistence type="predicted"/>
<feature type="domain" description="T-box" evidence="7">
    <location>
        <begin position="1"/>
        <end position="173"/>
    </location>
</feature>
<keyword evidence="1" id="KW-0217">Developmental protein</keyword>
<dbReference type="Proteomes" id="UP000472267">
    <property type="component" value="Chromosome 15"/>
</dbReference>
<evidence type="ECO:0000313" key="8">
    <source>
        <dbReference type="Ensembl" id="ENSSFAP00005021031.1"/>
    </source>
</evidence>
<dbReference type="Gene3D" id="2.60.40.820">
    <property type="entry name" value="Transcription factor, T-box"/>
    <property type="match status" value="1"/>
</dbReference>
<evidence type="ECO:0000256" key="4">
    <source>
        <dbReference type="ARBA" id="ARBA00023163"/>
    </source>
</evidence>
<dbReference type="GO" id="GO:0001708">
    <property type="term" value="P:cell fate specification"/>
    <property type="evidence" value="ECO:0007669"/>
    <property type="project" value="TreeGrafter"/>
</dbReference>